<dbReference type="InterPro" id="IPR036890">
    <property type="entry name" value="HATPase_C_sf"/>
</dbReference>
<dbReference type="PANTHER" id="PTHR45453:SF2">
    <property type="entry name" value="HISTIDINE KINASE"/>
    <property type="match status" value="1"/>
</dbReference>
<dbReference type="InterPro" id="IPR004358">
    <property type="entry name" value="Sig_transdc_His_kin-like_C"/>
</dbReference>
<organism evidence="16 20">
    <name type="scientific">Listeria booriae</name>
    <dbReference type="NCBI Taxonomy" id="1552123"/>
    <lineage>
        <taxon>Bacteria</taxon>
        <taxon>Bacillati</taxon>
        <taxon>Bacillota</taxon>
        <taxon>Bacilli</taxon>
        <taxon>Bacillales</taxon>
        <taxon>Listeriaceae</taxon>
        <taxon>Listeria</taxon>
    </lineage>
</organism>
<dbReference type="RefSeq" id="WP_036083563.1">
    <property type="nucleotide sequence ID" value="NZ_CBCSHQ010000015.1"/>
</dbReference>
<dbReference type="Proteomes" id="UP000541735">
    <property type="component" value="Unassembled WGS sequence"/>
</dbReference>
<dbReference type="InterPro" id="IPR050351">
    <property type="entry name" value="BphY/WalK/GraS-like"/>
</dbReference>
<keyword evidence="6" id="KW-0808">Transferase</keyword>
<dbReference type="STRING" id="1552123.EP57_01605"/>
<evidence type="ECO:0000256" key="9">
    <source>
        <dbReference type="ARBA" id="ARBA00022777"/>
    </source>
</evidence>
<evidence type="ECO:0000256" key="2">
    <source>
        <dbReference type="ARBA" id="ARBA00004651"/>
    </source>
</evidence>
<evidence type="ECO:0000256" key="6">
    <source>
        <dbReference type="ARBA" id="ARBA00022679"/>
    </source>
</evidence>
<keyword evidence="4" id="KW-1003">Cell membrane</keyword>
<name>A0A099WI14_9LIST</name>
<dbReference type="Proteomes" id="UP000541955">
    <property type="component" value="Unassembled WGS sequence"/>
</dbReference>
<comment type="caution">
    <text evidence="16">The sequence shown here is derived from an EMBL/GenBank/DDBJ whole genome shotgun (WGS) entry which is preliminary data.</text>
</comment>
<dbReference type="PRINTS" id="PR00344">
    <property type="entry name" value="BCTRLSENSOR"/>
</dbReference>
<dbReference type="InterPro" id="IPR003661">
    <property type="entry name" value="HisK_dim/P_dom"/>
</dbReference>
<evidence type="ECO:0000313" key="20">
    <source>
        <dbReference type="Proteomes" id="UP000029844"/>
    </source>
</evidence>
<dbReference type="InterPro" id="IPR005467">
    <property type="entry name" value="His_kinase_dom"/>
</dbReference>
<dbReference type="AlphaFoldDB" id="A0A099WI14"/>
<dbReference type="Proteomes" id="UP000519573">
    <property type="component" value="Unassembled WGS sequence"/>
</dbReference>
<keyword evidence="9 16" id="KW-0418">Kinase</keyword>
<evidence type="ECO:0000256" key="3">
    <source>
        <dbReference type="ARBA" id="ARBA00012438"/>
    </source>
</evidence>
<dbReference type="PROSITE" id="PS50109">
    <property type="entry name" value="HIS_KIN"/>
    <property type="match status" value="1"/>
</dbReference>
<accession>A0A099WI14</accession>
<reference evidence="16 20" key="1">
    <citation type="submission" date="2014-05" db="EMBL/GenBank/DDBJ databases">
        <title>Novel Listeriaceae from food processing environments.</title>
        <authorList>
            <person name="den Bakker H.C."/>
        </authorList>
    </citation>
    <scope>NUCLEOTIDE SEQUENCE [LARGE SCALE GENOMIC DNA]</scope>
    <source>
        <strain evidence="16 20">FSL A5-0281</strain>
    </source>
</reference>
<dbReference type="InterPro" id="IPR003594">
    <property type="entry name" value="HATPase_dom"/>
</dbReference>
<sequence>MTWWRYVRDKRFFLLFFVIVMFFIGVLLAVDPNSQLTLGNIIYLYVFMLLFLVAYLILGYSFKRTYWNAMKELVDGEIEENILELLPKPRTSEQAFFNELMRKKHLEEQREIAKLQDKQQEYHDFILYWVHEVKTPIVASKMLINNPDLNEPATIFKKVEEELESIDRLVMQALYYSRLDTFAKDYFIQELALSPVIKDCVKRHSKLFISKRMKLDLADFDAEVRSDSKWLGFILDQVMTNALKYTKQGGEIKIWCESSMENSKIELHIRDNGIGIKDEDLPRVFEQGFTGGTGRQEKKATGMGLYLARQMSGKLGHTIEISSEESVGTEIVITFQQKDDYLLIAKD</sequence>
<dbReference type="SUPFAM" id="SSF55874">
    <property type="entry name" value="ATPase domain of HSP90 chaperone/DNA topoisomerase II/histidine kinase"/>
    <property type="match status" value="1"/>
</dbReference>
<evidence type="ECO:0000313" key="23">
    <source>
        <dbReference type="Proteomes" id="UP000541955"/>
    </source>
</evidence>
<keyword evidence="7 14" id="KW-0812">Transmembrane</keyword>
<dbReference type="EMBL" id="JAARRW010000008">
    <property type="protein sequence ID" value="MBC1563447.1"/>
    <property type="molecule type" value="Genomic_DNA"/>
</dbReference>
<dbReference type="GeneID" id="58716139"/>
<evidence type="ECO:0000313" key="22">
    <source>
        <dbReference type="Proteomes" id="UP000541735"/>
    </source>
</evidence>
<evidence type="ECO:0000256" key="12">
    <source>
        <dbReference type="ARBA" id="ARBA00023012"/>
    </source>
</evidence>
<evidence type="ECO:0000313" key="18">
    <source>
        <dbReference type="EMBL" id="MBC2167780.1"/>
    </source>
</evidence>
<evidence type="ECO:0000313" key="19">
    <source>
        <dbReference type="EMBL" id="MBC2178013.1"/>
    </source>
</evidence>
<protein>
    <recommendedName>
        <fullName evidence="3">histidine kinase</fullName>
        <ecNumber evidence="3">2.7.13.3</ecNumber>
    </recommendedName>
</protein>
<comment type="catalytic activity">
    <reaction evidence="1">
        <text>ATP + protein L-histidine = ADP + protein N-phospho-L-histidine.</text>
        <dbReference type="EC" id="2.7.13.3"/>
    </reaction>
</comment>
<evidence type="ECO:0000256" key="10">
    <source>
        <dbReference type="ARBA" id="ARBA00022840"/>
    </source>
</evidence>
<gene>
    <name evidence="16" type="ORF">EP57_01605</name>
    <name evidence="17" type="ORF">HB902_15335</name>
    <name evidence="18" type="ORF">HCB26_14480</name>
    <name evidence="19" type="ORF">HCB27_15395</name>
</gene>
<dbReference type="OrthoDB" id="9780487at2"/>
<comment type="subcellular location">
    <subcellularLocation>
        <location evidence="2">Cell membrane</location>
        <topology evidence="2">Multi-pass membrane protein</topology>
    </subcellularLocation>
</comment>
<evidence type="ECO:0000256" key="14">
    <source>
        <dbReference type="SAM" id="Phobius"/>
    </source>
</evidence>
<dbReference type="GO" id="GO:0005524">
    <property type="term" value="F:ATP binding"/>
    <property type="evidence" value="ECO:0007669"/>
    <property type="project" value="UniProtKB-KW"/>
</dbReference>
<dbReference type="eggNOG" id="COG2205">
    <property type="taxonomic scope" value="Bacteria"/>
</dbReference>
<evidence type="ECO:0000313" key="21">
    <source>
        <dbReference type="Proteomes" id="UP000519573"/>
    </source>
</evidence>
<dbReference type="CDD" id="cd00082">
    <property type="entry name" value="HisKA"/>
    <property type="match status" value="1"/>
</dbReference>
<keyword evidence="5" id="KW-0597">Phosphoprotein</keyword>
<keyword evidence="11 14" id="KW-1133">Transmembrane helix</keyword>
<dbReference type="EMBL" id="JNFA01000003">
    <property type="protein sequence ID" value="KGL44316.1"/>
    <property type="molecule type" value="Genomic_DNA"/>
</dbReference>
<evidence type="ECO:0000256" key="11">
    <source>
        <dbReference type="ARBA" id="ARBA00022989"/>
    </source>
</evidence>
<proteinExistence type="predicted"/>
<keyword evidence="12" id="KW-0902">Two-component regulatory system</keyword>
<dbReference type="EC" id="2.7.13.3" evidence="3"/>
<dbReference type="GO" id="GO:0005886">
    <property type="term" value="C:plasma membrane"/>
    <property type="evidence" value="ECO:0007669"/>
    <property type="project" value="UniProtKB-SubCell"/>
</dbReference>
<dbReference type="Pfam" id="PF02518">
    <property type="entry name" value="HATPase_c"/>
    <property type="match status" value="1"/>
</dbReference>
<evidence type="ECO:0000256" key="1">
    <source>
        <dbReference type="ARBA" id="ARBA00000085"/>
    </source>
</evidence>
<evidence type="ECO:0000256" key="8">
    <source>
        <dbReference type="ARBA" id="ARBA00022741"/>
    </source>
</evidence>
<dbReference type="GO" id="GO:0016036">
    <property type="term" value="P:cellular response to phosphate starvation"/>
    <property type="evidence" value="ECO:0007669"/>
    <property type="project" value="TreeGrafter"/>
</dbReference>
<feature type="transmembrane region" description="Helical" evidence="14">
    <location>
        <begin position="42"/>
        <end position="62"/>
    </location>
</feature>
<dbReference type="Gene3D" id="3.30.565.10">
    <property type="entry name" value="Histidine kinase-like ATPase, C-terminal domain"/>
    <property type="match status" value="1"/>
</dbReference>
<dbReference type="GO" id="GO:0004721">
    <property type="term" value="F:phosphoprotein phosphatase activity"/>
    <property type="evidence" value="ECO:0007669"/>
    <property type="project" value="TreeGrafter"/>
</dbReference>
<keyword evidence="13 14" id="KW-0472">Membrane</keyword>
<evidence type="ECO:0000313" key="17">
    <source>
        <dbReference type="EMBL" id="MBC1563447.1"/>
    </source>
</evidence>
<evidence type="ECO:0000259" key="15">
    <source>
        <dbReference type="PROSITE" id="PS50109"/>
    </source>
</evidence>
<evidence type="ECO:0000256" key="5">
    <source>
        <dbReference type="ARBA" id="ARBA00022553"/>
    </source>
</evidence>
<dbReference type="EMBL" id="JAARYH010000007">
    <property type="protein sequence ID" value="MBC2167780.1"/>
    <property type="molecule type" value="Genomic_DNA"/>
</dbReference>
<feature type="transmembrane region" description="Helical" evidence="14">
    <location>
        <begin position="12"/>
        <end position="30"/>
    </location>
</feature>
<keyword evidence="10" id="KW-0067">ATP-binding</keyword>
<dbReference type="SMART" id="SM00387">
    <property type="entry name" value="HATPase_c"/>
    <property type="match status" value="1"/>
</dbReference>
<dbReference type="EMBL" id="JAARYD010000009">
    <property type="protein sequence ID" value="MBC2178013.1"/>
    <property type="molecule type" value="Genomic_DNA"/>
</dbReference>
<dbReference type="GO" id="GO:0000155">
    <property type="term" value="F:phosphorelay sensor kinase activity"/>
    <property type="evidence" value="ECO:0007669"/>
    <property type="project" value="InterPro"/>
</dbReference>
<evidence type="ECO:0000256" key="7">
    <source>
        <dbReference type="ARBA" id="ARBA00022692"/>
    </source>
</evidence>
<dbReference type="Proteomes" id="UP000029844">
    <property type="component" value="Unassembled WGS sequence"/>
</dbReference>
<evidence type="ECO:0000313" key="16">
    <source>
        <dbReference type="EMBL" id="KGL44316.1"/>
    </source>
</evidence>
<feature type="domain" description="Histidine kinase" evidence="15">
    <location>
        <begin position="128"/>
        <end position="339"/>
    </location>
</feature>
<keyword evidence="20" id="KW-1185">Reference proteome</keyword>
<keyword evidence="8" id="KW-0547">Nucleotide-binding</keyword>
<evidence type="ECO:0000256" key="13">
    <source>
        <dbReference type="ARBA" id="ARBA00023136"/>
    </source>
</evidence>
<dbReference type="PANTHER" id="PTHR45453">
    <property type="entry name" value="PHOSPHATE REGULON SENSOR PROTEIN PHOR"/>
    <property type="match status" value="1"/>
</dbReference>
<evidence type="ECO:0000256" key="4">
    <source>
        <dbReference type="ARBA" id="ARBA00022475"/>
    </source>
</evidence>
<reference evidence="21 22" key="2">
    <citation type="submission" date="2020-03" db="EMBL/GenBank/DDBJ databases">
        <title>Soil Listeria distribution.</title>
        <authorList>
            <person name="Liao J."/>
            <person name="Wiedmann M."/>
        </authorList>
    </citation>
    <scope>NUCLEOTIDE SEQUENCE [LARGE SCALE GENOMIC DNA]</scope>
    <source>
        <strain evidence="18 21">FSL L7-0245</strain>
        <strain evidence="19 22">FSL L7-0259</strain>
        <strain evidence="17 23">FSL L7-1387</strain>
    </source>
</reference>